<dbReference type="STRING" id="688867.SAMN05660236_4918"/>
<evidence type="ECO:0000313" key="3">
    <source>
        <dbReference type="Proteomes" id="UP000190961"/>
    </source>
</evidence>
<keyword evidence="2" id="KW-0808">Transferase</keyword>
<dbReference type="EMBL" id="FUZU01000004">
    <property type="protein sequence ID" value="SKC85589.1"/>
    <property type="molecule type" value="Genomic_DNA"/>
</dbReference>
<dbReference type="RefSeq" id="WP_079689441.1">
    <property type="nucleotide sequence ID" value="NZ_FUZU01000004.1"/>
</dbReference>
<dbReference type="AlphaFoldDB" id="A0A1T5MCJ4"/>
<dbReference type="Proteomes" id="UP000190961">
    <property type="component" value="Unassembled WGS sequence"/>
</dbReference>
<dbReference type="InterPro" id="IPR000182">
    <property type="entry name" value="GNAT_dom"/>
</dbReference>
<dbReference type="Pfam" id="PF00583">
    <property type="entry name" value="Acetyltransf_1"/>
    <property type="match status" value="1"/>
</dbReference>
<feature type="domain" description="N-acetyltransferase" evidence="1">
    <location>
        <begin position="3"/>
        <end position="146"/>
    </location>
</feature>
<dbReference type="OrthoDB" id="5197788at2"/>
<dbReference type="GO" id="GO:0016747">
    <property type="term" value="F:acyltransferase activity, transferring groups other than amino-acyl groups"/>
    <property type="evidence" value="ECO:0007669"/>
    <property type="project" value="InterPro"/>
</dbReference>
<gene>
    <name evidence="2" type="ORF">SAMN05660236_4918</name>
</gene>
<dbReference type="NCBIfam" id="NF040501">
    <property type="entry name" value="resist_ArsN2"/>
    <property type="match status" value="1"/>
</dbReference>
<name>A0A1T5MCJ4_9BACT</name>
<dbReference type="CDD" id="cd04301">
    <property type="entry name" value="NAT_SF"/>
    <property type="match status" value="1"/>
</dbReference>
<accession>A0A1T5MCJ4</accession>
<evidence type="ECO:0000259" key="1">
    <source>
        <dbReference type="PROSITE" id="PS51186"/>
    </source>
</evidence>
<keyword evidence="3" id="KW-1185">Reference proteome</keyword>
<dbReference type="Gene3D" id="3.40.630.30">
    <property type="match status" value="1"/>
</dbReference>
<sequence length="147" mass="16428">MTLTYRTIQDIESFEIFRSLLKASGLPADDLNFERDLLVGYYEGDQLVGTGALEVYGDYALLRSLSVKLGIRGQSVGTTITDYLLDEARKRNLKGIYLLTEKARGFFLKKGFQDTTRALVPKELEASSEFSHVCPVSAVVMHLELKA</sequence>
<dbReference type="PROSITE" id="PS51186">
    <property type="entry name" value="GNAT"/>
    <property type="match status" value="1"/>
</dbReference>
<proteinExistence type="predicted"/>
<organism evidence="2 3">
    <name type="scientific">Ohtaekwangia koreensis</name>
    <dbReference type="NCBI Taxonomy" id="688867"/>
    <lineage>
        <taxon>Bacteria</taxon>
        <taxon>Pseudomonadati</taxon>
        <taxon>Bacteroidota</taxon>
        <taxon>Cytophagia</taxon>
        <taxon>Cytophagales</taxon>
        <taxon>Fulvivirgaceae</taxon>
        <taxon>Ohtaekwangia</taxon>
    </lineage>
</organism>
<dbReference type="SUPFAM" id="SSF55729">
    <property type="entry name" value="Acyl-CoA N-acyltransferases (Nat)"/>
    <property type="match status" value="1"/>
</dbReference>
<protein>
    <submittedName>
        <fullName evidence="2">Amino-acid N-acetyltransferase</fullName>
    </submittedName>
</protein>
<reference evidence="2 3" key="1">
    <citation type="submission" date="2017-02" db="EMBL/GenBank/DDBJ databases">
        <authorList>
            <person name="Peterson S.W."/>
        </authorList>
    </citation>
    <scope>NUCLEOTIDE SEQUENCE [LARGE SCALE GENOMIC DNA]</scope>
    <source>
        <strain evidence="2 3">DSM 25262</strain>
    </source>
</reference>
<dbReference type="InterPro" id="IPR016181">
    <property type="entry name" value="Acyl_CoA_acyltransferase"/>
</dbReference>
<evidence type="ECO:0000313" key="2">
    <source>
        <dbReference type="EMBL" id="SKC85589.1"/>
    </source>
</evidence>